<accession>A0AAD2HSV5</accession>
<feature type="region of interest" description="Disordered" evidence="5">
    <location>
        <begin position="574"/>
        <end position="596"/>
    </location>
</feature>
<dbReference type="GO" id="GO:0005509">
    <property type="term" value="F:calcium ion binding"/>
    <property type="evidence" value="ECO:0007669"/>
    <property type="project" value="InterPro"/>
</dbReference>
<feature type="transmembrane region" description="Helical" evidence="6">
    <location>
        <begin position="1076"/>
        <end position="1098"/>
    </location>
</feature>
<dbReference type="InterPro" id="IPR058650">
    <property type="entry name" value="Msy1/2-like"/>
</dbReference>
<feature type="transmembrane region" description="Helical" evidence="6">
    <location>
        <begin position="1044"/>
        <end position="1064"/>
    </location>
</feature>
<dbReference type="EMBL" id="CAVNYO010000444">
    <property type="protein sequence ID" value="CAK5281556.1"/>
    <property type="molecule type" value="Genomic_DNA"/>
</dbReference>
<comment type="caution">
    <text evidence="8">The sequence shown here is derived from an EMBL/GenBank/DDBJ whole genome shotgun (WGS) entry which is preliminary data.</text>
</comment>
<evidence type="ECO:0000313" key="9">
    <source>
        <dbReference type="Proteomes" id="UP001295794"/>
    </source>
</evidence>
<evidence type="ECO:0000256" key="1">
    <source>
        <dbReference type="ARBA" id="ARBA00004370"/>
    </source>
</evidence>
<dbReference type="PANTHER" id="PTHR31323:SF15">
    <property type="entry name" value="MECHANOSENSITIVE ION CHANNEL PROTEIN MSY1"/>
    <property type="match status" value="1"/>
</dbReference>
<feature type="transmembrane region" description="Helical" evidence="6">
    <location>
        <begin position="1134"/>
        <end position="1151"/>
    </location>
</feature>
<feature type="region of interest" description="Disordered" evidence="5">
    <location>
        <begin position="888"/>
        <end position="920"/>
    </location>
</feature>
<protein>
    <recommendedName>
        <fullName evidence="7">EF-hand domain-containing protein</fullName>
    </recommendedName>
</protein>
<evidence type="ECO:0000256" key="5">
    <source>
        <dbReference type="SAM" id="MobiDB-lite"/>
    </source>
</evidence>
<feature type="region of interest" description="Disordered" evidence="5">
    <location>
        <begin position="808"/>
        <end position="865"/>
    </location>
</feature>
<dbReference type="Gene3D" id="2.30.30.60">
    <property type="match status" value="1"/>
</dbReference>
<dbReference type="PROSITE" id="PS50222">
    <property type="entry name" value="EF_HAND_2"/>
    <property type="match status" value="1"/>
</dbReference>
<dbReference type="Pfam" id="PF18717">
    <property type="entry name" value="CxC4"/>
    <property type="match status" value="1"/>
</dbReference>
<dbReference type="Proteomes" id="UP001295794">
    <property type="component" value="Unassembled WGS sequence"/>
</dbReference>
<dbReference type="Pfam" id="PF00924">
    <property type="entry name" value="MS_channel_2nd"/>
    <property type="match status" value="1"/>
</dbReference>
<evidence type="ECO:0000256" key="4">
    <source>
        <dbReference type="ARBA" id="ARBA00023136"/>
    </source>
</evidence>
<organism evidence="8 9">
    <name type="scientific">Mycena citricolor</name>
    <dbReference type="NCBI Taxonomy" id="2018698"/>
    <lineage>
        <taxon>Eukaryota</taxon>
        <taxon>Fungi</taxon>
        <taxon>Dikarya</taxon>
        <taxon>Basidiomycota</taxon>
        <taxon>Agaricomycotina</taxon>
        <taxon>Agaricomycetes</taxon>
        <taxon>Agaricomycetidae</taxon>
        <taxon>Agaricales</taxon>
        <taxon>Marasmiineae</taxon>
        <taxon>Mycenaceae</taxon>
        <taxon>Mycena</taxon>
    </lineage>
</organism>
<name>A0AAD2HSV5_9AGAR</name>
<feature type="compositionally biased region" description="Acidic residues" evidence="5">
    <location>
        <begin position="826"/>
        <end position="840"/>
    </location>
</feature>
<dbReference type="Pfam" id="PF25886">
    <property type="entry name" value="Msy1"/>
    <property type="match status" value="1"/>
</dbReference>
<reference evidence="8" key="1">
    <citation type="submission" date="2023-11" db="EMBL/GenBank/DDBJ databases">
        <authorList>
            <person name="De Vega J J."/>
            <person name="De Vega J J."/>
        </authorList>
    </citation>
    <scope>NUCLEOTIDE SEQUENCE</scope>
</reference>
<gene>
    <name evidence="8" type="ORF">MYCIT1_LOCUS32762</name>
</gene>
<feature type="compositionally biased region" description="Acidic residues" evidence="5">
    <location>
        <begin position="578"/>
        <end position="593"/>
    </location>
</feature>
<dbReference type="InterPro" id="IPR006685">
    <property type="entry name" value="MscS_channel_2nd"/>
</dbReference>
<evidence type="ECO:0000259" key="7">
    <source>
        <dbReference type="PROSITE" id="PS50222"/>
    </source>
</evidence>
<feature type="domain" description="EF-hand" evidence="7">
    <location>
        <begin position="1332"/>
        <end position="1367"/>
    </location>
</feature>
<dbReference type="PANTHER" id="PTHR31323">
    <property type="entry name" value="MECHANOSENSITIVE ION CHANNEL PROTEIN MSY2"/>
    <property type="match status" value="1"/>
</dbReference>
<keyword evidence="2 6" id="KW-0812">Transmembrane</keyword>
<keyword evidence="3 6" id="KW-1133">Transmembrane helix</keyword>
<dbReference type="GO" id="GO:0016020">
    <property type="term" value="C:membrane"/>
    <property type="evidence" value="ECO:0007669"/>
    <property type="project" value="UniProtKB-SubCell"/>
</dbReference>
<dbReference type="InterPro" id="IPR010920">
    <property type="entry name" value="LSM_dom_sf"/>
</dbReference>
<comment type="subcellular location">
    <subcellularLocation>
        <location evidence="1">Membrane</location>
    </subcellularLocation>
</comment>
<keyword evidence="9" id="KW-1185">Reference proteome</keyword>
<evidence type="ECO:0000313" key="8">
    <source>
        <dbReference type="EMBL" id="CAK5281556.1"/>
    </source>
</evidence>
<dbReference type="SUPFAM" id="SSF50182">
    <property type="entry name" value="Sm-like ribonucleoproteins"/>
    <property type="match status" value="1"/>
</dbReference>
<evidence type="ECO:0000256" key="6">
    <source>
        <dbReference type="SAM" id="Phobius"/>
    </source>
</evidence>
<feature type="region of interest" description="Disordered" evidence="5">
    <location>
        <begin position="1"/>
        <end position="77"/>
    </location>
</feature>
<dbReference type="InterPro" id="IPR002048">
    <property type="entry name" value="EF_hand_dom"/>
</dbReference>
<proteinExistence type="predicted"/>
<feature type="transmembrane region" description="Helical" evidence="6">
    <location>
        <begin position="1389"/>
        <end position="1411"/>
    </location>
</feature>
<feature type="transmembrane region" description="Helical" evidence="6">
    <location>
        <begin position="1417"/>
        <end position="1441"/>
    </location>
</feature>
<feature type="compositionally biased region" description="Acidic residues" evidence="5">
    <location>
        <begin position="1"/>
        <end position="10"/>
    </location>
</feature>
<dbReference type="InterPro" id="IPR040648">
    <property type="entry name" value="HMGXB3_CxC4"/>
</dbReference>
<dbReference type="GO" id="GO:0006874">
    <property type="term" value="P:intracellular calcium ion homeostasis"/>
    <property type="evidence" value="ECO:0007669"/>
    <property type="project" value="TreeGrafter"/>
</dbReference>
<keyword evidence="4 6" id="KW-0472">Membrane</keyword>
<dbReference type="InterPro" id="IPR023408">
    <property type="entry name" value="MscS_beta-dom_sf"/>
</dbReference>
<feature type="compositionally biased region" description="Polar residues" evidence="5">
    <location>
        <begin position="816"/>
        <end position="825"/>
    </location>
</feature>
<feature type="compositionally biased region" description="Basic and acidic residues" evidence="5">
    <location>
        <begin position="897"/>
        <end position="907"/>
    </location>
</feature>
<dbReference type="GO" id="GO:0005262">
    <property type="term" value="F:calcium channel activity"/>
    <property type="evidence" value="ECO:0007669"/>
    <property type="project" value="TreeGrafter"/>
</dbReference>
<feature type="compositionally biased region" description="Basic and acidic residues" evidence="5">
    <location>
        <begin position="63"/>
        <end position="77"/>
    </location>
</feature>
<feature type="compositionally biased region" description="Polar residues" evidence="5">
    <location>
        <begin position="31"/>
        <end position="42"/>
    </location>
</feature>
<evidence type="ECO:0000256" key="2">
    <source>
        <dbReference type="ARBA" id="ARBA00022692"/>
    </source>
</evidence>
<sequence length="1681" mass="186802">MANSNSDDELILLQTPPPSPPALIVLGGTPSYPNVSQALDSRTPTRKRRRVEEQPRNAWSKRTKLEDSEPANESEHEISWDEAADALLLGGKPDGDPPPMRCAEQTGDTGAITPGYAAFCDLIVEDGGAFYQITEDLFVSSGWDPERKSLKASWHHLQRSIIGDSQVVVCQCPLARNSDSGVCVHTRFLDEEGQEHFPAEQDHFDSASDATLFSRQETGEDTWLNVFSCCLQNARSLNGRVIIEHLGTNNGAGKWTCSKDSGTLHCLHIHKCRNLLQKLLRVDPSARHRAGENEFEAAGSVETANPIPTFEARGTRFQQAISHLPVLAPTWASLTSDPALYQRSAPAAPPEIIKLTETSSCLCTKPRYRFQLAAPTLSQSCIVYGLSSSSRVTIELQRCQNPRCSHRFIGPDCRELGIFNYNNQRLFTHELLDEYTSAYTSSETPFSAWVSVVSRRYALHNSTHTFPSPDIFRSAWFMYVSLQYLDNSMICPRCGPNPDTTIWDGVTLAFNKKHLLSSLEPPTVSQLHSFERKSTRYLPGQQLISASKLRRMMRSVLVGPPLTKTELDKLMQATPVAESEDEEDDEDHDEETETAPVLNPRGKKALEKARKTFLERLEMLPMVVEGLKVVDEGVSRLFDKCFGPLSVLNTRPTADVYHRFFLQLAAEESVLQFAPPGVFSTLQAFLDNPNRLTGSALSEVPALHEVLAHERAQLNGNISEEIIHTSRWLLARGRAVFNALTGCYYGLPKVRERPQYPKLKYDASNEVGGKRGAKCSKFYSQYGERRLTGGIIYWAREAAEDTDILTQRDFGEGSEDSVTVSNSWEGSEDSLMESEPEESSESSVTVLRPEGGSEIPARTCENSRGQRRFAGEVSPTGTLLRVGQRKVGVGAGNQPRGQRDFGERSDKSAMASFCGGGSEDSPVVAVEITQEGGRRQRDIAETREMSLAAHSYTASLTHDNDTDSMSIPLTNIPASSRRPSGYDMERAASSDRTTGSWDMFAGAERYEQSDAKASNPAYAEGDIPDNQASKLYHYLLNASIITRWIIFIVPILAILWIPGILALTDKTKFGPDAASVWGVPLLWWSIWLSVCWGGWWAASAFSTVPRRIAPIVIRKTVGIIAVGTRRYLDWLQALHRYVATFLWTLAIFVSYQPLIDSMQNANASAKSVQIIQLGQKLFFAFFLRVHFFPHPSWPATLRPPGKFHERSYAERIADQKFAVSALVTLYRNSKSITRPDMVPTNSVKDMLNPKRFFRRAMKGVREAATTTTTVFGNVASEIAGTSVLQPNSPQSIVKTSLQSATRSQELARRLFFSFAKPGNQYLLVEDIARFFGSPDEADKVFALFDQDSNGDATREEIEMEIHREQLSIEHSMQDLDSAVGRLDNIFMSLYASLCAILIIAVALEAQVATLVTSAGTLLLGLSWLIGGSLAEVLTSIIFLFIKHPFDVGDRIVVTGSSYTVKEIRLLSTILIDSHGASVQAPNTVLNSTFIENIRRSPQMSETFTFDVSYSTSFEDIEKLRQRMLAFVTAERRDYRSEFDVQVLDFPDQAKMTLSANINYKSNSQHSALKTKRRNKWVCALKSALFEVGIFGPSGDPNAEPAAQRYTQVPWHEVKAEDAKAHQTQSENVGSRMPEAGWELSGKDAILHEGSDGIFDDPVEPTVRPDAPAQYRVENHACPADF</sequence>
<evidence type="ECO:0000256" key="3">
    <source>
        <dbReference type="ARBA" id="ARBA00022989"/>
    </source>
</evidence>